<evidence type="ECO:0000259" key="7">
    <source>
        <dbReference type="SMART" id="SM00657"/>
    </source>
</evidence>
<reference evidence="8 9" key="1">
    <citation type="journal article" date="2024" name="Commun. Biol.">
        <title>Comparative genomic analysis of thermophilic fungi reveals convergent evolutionary adaptations and gene losses.</title>
        <authorList>
            <person name="Steindorff A.S."/>
            <person name="Aguilar-Pontes M.V."/>
            <person name="Robinson A.J."/>
            <person name="Andreopoulos B."/>
            <person name="LaButti K."/>
            <person name="Kuo A."/>
            <person name="Mondo S."/>
            <person name="Riley R."/>
            <person name="Otillar R."/>
            <person name="Haridas S."/>
            <person name="Lipzen A."/>
            <person name="Grimwood J."/>
            <person name="Schmutz J."/>
            <person name="Clum A."/>
            <person name="Reid I.D."/>
            <person name="Moisan M.C."/>
            <person name="Butler G."/>
            <person name="Nguyen T.T.M."/>
            <person name="Dewar K."/>
            <person name="Conant G."/>
            <person name="Drula E."/>
            <person name="Henrissat B."/>
            <person name="Hansel C."/>
            <person name="Singer S."/>
            <person name="Hutchinson M.I."/>
            <person name="de Vries R.P."/>
            <person name="Natvig D.O."/>
            <person name="Powell A.J."/>
            <person name="Tsang A."/>
            <person name="Grigoriev I.V."/>
        </authorList>
    </citation>
    <scope>NUCLEOTIDE SEQUENCE [LARGE SCALE GENOMIC DNA]</scope>
    <source>
        <strain evidence="8 9">ATCC 24622</strain>
    </source>
</reference>
<feature type="domain" description="RNA polymerase Rpb4/RPC9 core" evidence="7">
    <location>
        <begin position="25"/>
        <end position="159"/>
    </location>
</feature>
<keyword evidence="4" id="KW-0240">DNA-directed RNA polymerase</keyword>
<evidence type="ECO:0000256" key="2">
    <source>
        <dbReference type="ARBA" id="ARBA00006898"/>
    </source>
</evidence>
<dbReference type="PANTHER" id="PTHR15561">
    <property type="entry name" value="CALCITONIN GENE-RELATED PEPTIDE-RECEPTOR COMPONENT PROTEIN"/>
    <property type="match status" value="1"/>
</dbReference>
<dbReference type="EMBL" id="JAZHXJ010000240">
    <property type="protein sequence ID" value="KAL1867445.1"/>
    <property type="molecule type" value="Genomic_DNA"/>
</dbReference>
<keyword evidence="6" id="KW-0539">Nucleus</keyword>
<comment type="similarity">
    <text evidence="2">Belongs to the eukaryotic RPC9 RNA polymerase subunit family.</text>
</comment>
<comment type="subcellular location">
    <subcellularLocation>
        <location evidence="1">Nucleus</location>
    </subcellularLocation>
</comment>
<sequence length="181" mass="20250">MVSCQDTPVSLQYVATRDGNNREKMKVLESQNSVLTNYEVYQHLLEHQNRHKGRHRRGPGNLNTLVTEVINYLRTPPSPISKEGKSGDCDPSVISRLFEKLAAANLNQDLAKGEILMIVNLRPSSNAVLSTIIEDMEDRFSEEEQSTILDIIAEVLGRPILSEAEPDVQHRDSTRVIESGA</sequence>
<proteinExistence type="inferred from homology"/>
<dbReference type="Proteomes" id="UP001586593">
    <property type="component" value="Unassembled WGS sequence"/>
</dbReference>
<dbReference type="InterPro" id="IPR010997">
    <property type="entry name" value="HRDC-like_sf"/>
</dbReference>
<comment type="caution">
    <text evidence="8">The sequence shown here is derived from an EMBL/GenBank/DDBJ whole genome shotgun (WGS) entry which is preliminary data.</text>
</comment>
<dbReference type="Pfam" id="PF03874">
    <property type="entry name" value="RNA_pol_Rpb4"/>
    <property type="match status" value="1"/>
</dbReference>
<protein>
    <recommendedName>
        <fullName evidence="3">DNA-directed RNA polymerase III subunit RPC9</fullName>
    </recommendedName>
</protein>
<evidence type="ECO:0000256" key="1">
    <source>
        <dbReference type="ARBA" id="ARBA00004123"/>
    </source>
</evidence>
<keyword evidence="9" id="KW-1185">Reference proteome</keyword>
<dbReference type="InterPro" id="IPR005574">
    <property type="entry name" value="Rpb4/RPC9"/>
</dbReference>
<dbReference type="InterPro" id="IPR038324">
    <property type="entry name" value="Rpb4/RPC9_sf"/>
</dbReference>
<name>A0ABR3WUW4_9PEZI</name>
<evidence type="ECO:0000256" key="6">
    <source>
        <dbReference type="ARBA" id="ARBA00023242"/>
    </source>
</evidence>
<dbReference type="InterPro" id="IPR006590">
    <property type="entry name" value="RNA_pol_Rpb4/RPC9_core"/>
</dbReference>
<gene>
    <name evidence="8" type="ORF">VTK73DRAFT_4183</name>
</gene>
<dbReference type="InterPro" id="IPR038846">
    <property type="entry name" value="RPC9"/>
</dbReference>
<evidence type="ECO:0000313" key="9">
    <source>
        <dbReference type="Proteomes" id="UP001586593"/>
    </source>
</evidence>
<dbReference type="SUPFAM" id="SSF47819">
    <property type="entry name" value="HRDC-like"/>
    <property type="match status" value="1"/>
</dbReference>
<evidence type="ECO:0000256" key="4">
    <source>
        <dbReference type="ARBA" id="ARBA00022478"/>
    </source>
</evidence>
<keyword evidence="5" id="KW-0804">Transcription</keyword>
<dbReference type="SMART" id="SM00657">
    <property type="entry name" value="RPOL4c"/>
    <property type="match status" value="1"/>
</dbReference>
<accession>A0ABR3WUW4</accession>
<evidence type="ECO:0000256" key="3">
    <source>
        <dbReference type="ARBA" id="ARBA00016672"/>
    </source>
</evidence>
<evidence type="ECO:0000313" key="8">
    <source>
        <dbReference type="EMBL" id="KAL1867445.1"/>
    </source>
</evidence>
<evidence type="ECO:0000256" key="5">
    <source>
        <dbReference type="ARBA" id="ARBA00023163"/>
    </source>
</evidence>
<organism evidence="8 9">
    <name type="scientific">Phialemonium thermophilum</name>
    <dbReference type="NCBI Taxonomy" id="223376"/>
    <lineage>
        <taxon>Eukaryota</taxon>
        <taxon>Fungi</taxon>
        <taxon>Dikarya</taxon>
        <taxon>Ascomycota</taxon>
        <taxon>Pezizomycotina</taxon>
        <taxon>Sordariomycetes</taxon>
        <taxon>Sordariomycetidae</taxon>
        <taxon>Cephalothecales</taxon>
        <taxon>Cephalothecaceae</taxon>
        <taxon>Phialemonium</taxon>
    </lineage>
</organism>
<dbReference type="Gene3D" id="1.20.1250.40">
    <property type="match status" value="1"/>
</dbReference>
<dbReference type="PANTHER" id="PTHR15561:SF0">
    <property type="entry name" value="DNA-DIRECTED RNA POLYMERASE III SUBUNIT RPC9"/>
    <property type="match status" value="1"/>
</dbReference>